<name>A0ABP6ULW5_9ACTN</name>
<feature type="region of interest" description="Disordered" evidence="1">
    <location>
        <begin position="1"/>
        <end position="71"/>
    </location>
</feature>
<feature type="compositionally biased region" description="Basic residues" evidence="1">
    <location>
        <begin position="7"/>
        <end position="18"/>
    </location>
</feature>
<evidence type="ECO:0000313" key="3">
    <source>
        <dbReference type="Proteomes" id="UP001500266"/>
    </source>
</evidence>
<keyword evidence="3" id="KW-1185">Reference proteome</keyword>
<accession>A0ABP6ULW5</accession>
<dbReference type="EMBL" id="BAABDO010000207">
    <property type="protein sequence ID" value="GAA3508663.1"/>
    <property type="molecule type" value="Genomic_DNA"/>
</dbReference>
<protein>
    <submittedName>
        <fullName evidence="2">Uncharacterized protein</fullName>
    </submittedName>
</protein>
<dbReference type="Proteomes" id="UP001500266">
    <property type="component" value="Unassembled WGS sequence"/>
</dbReference>
<proteinExistence type="predicted"/>
<comment type="caution">
    <text evidence="2">The sequence shown here is derived from an EMBL/GenBank/DDBJ whole genome shotgun (WGS) entry which is preliminary data.</text>
</comment>
<organism evidence="2 3">
    <name type="scientific">Actinomadura keratinilytica</name>
    <dbReference type="NCBI Taxonomy" id="547461"/>
    <lineage>
        <taxon>Bacteria</taxon>
        <taxon>Bacillati</taxon>
        <taxon>Actinomycetota</taxon>
        <taxon>Actinomycetes</taxon>
        <taxon>Streptosporangiales</taxon>
        <taxon>Thermomonosporaceae</taxon>
        <taxon>Actinomadura</taxon>
    </lineage>
</organism>
<gene>
    <name evidence="2" type="ORF">GCM10022416_62920</name>
</gene>
<reference evidence="3" key="1">
    <citation type="journal article" date="2019" name="Int. J. Syst. Evol. Microbiol.">
        <title>The Global Catalogue of Microorganisms (GCM) 10K type strain sequencing project: providing services to taxonomists for standard genome sequencing and annotation.</title>
        <authorList>
            <consortium name="The Broad Institute Genomics Platform"/>
            <consortium name="The Broad Institute Genome Sequencing Center for Infectious Disease"/>
            <person name="Wu L."/>
            <person name="Ma J."/>
        </authorList>
    </citation>
    <scope>NUCLEOTIDE SEQUENCE [LARGE SCALE GENOMIC DNA]</scope>
    <source>
        <strain evidence="3">JCM 17316</strain>
    </source>
</reference>
<feature type="compositionally biased region" description="Low complexity" evidence="1">
    <location>
        <begin position="19"/>
        <end position="40"/>
    </location>
</feature>
<evidence type="ECO:0000313" key="2">
    <source>
        <dbReference type="EMBL" id="GAA3508663.1"/>
    </source>
</evidence>
<sequence>MNAATRHTARACQRRRAQRTAAGALAGPVGDPVGDPVGTDRSMSGAVTVQTPAEPRPRAGHSADFCDKVVM</sequence>
<feature type="compositionally biased region" description="Polar residues" evidence="1">
    <location>
        <begin position="41"/>
        <end position="51"/>
    </location>
</feature>
<evidence type="ECO:0000256" key="1">
    <source>
        <dbReference type="SAM" id="MobiDB-lite"/>
    </source>
</evidence>